<dbReference type="EMBL" id="SIHI01000001">
    <property type="protein sequence ID" value="TWT57488.1"/>
    <property type="molecule type" value="Genomic_DNA"/>
</dbReference>
<dbReference type="Proteomes" id="UP000317243">
    <property type="component" value="Unassembled WGS sequence"/>
</dbReference>
<reference evidence="1 2" key="1">
    <citation type="submission" date="2019-02" db="EMBL/GenBank/DDBJ databases">
        <title>Deep-cultivation of Planctomycetes and their phenomic and genomic characterization uncovers novel biology.</title>
        <authorList>
            <person name="Wiegand S."/>
            <person name="Jogler M."/>
            <person name="Boedeker C."/>
            <person name="Pinto D."/>
            <person name="Vollmers J."/>
            <person name="Rivas-Marin E."/>
            <person name="Kohn T."/>
            <person name="Peeters S.H."/>
            <person name="Heuer A."/>
            <person name="Rast P."/>
            <person name="Oberbeckmann S."/>
            <person name="Bunk B."/>
            <person name="Jeske O."/>
            <person name="Meyerdierks A."/>
            <person name="Storesund J.E."/>
            <person name="Kallscheuer N."/>
            <person name="Luecker S."/>
            <person name="Lage O.M."/>
            <person name="Pohl T."/>
            <person name="Merkel B.J."/>
            <person name="Hornburger P."/>
            <person name="Mueller R.-W."/>
            <person name="Bruemmer F."/>
            <person name="Labrenz M."/>
            <person name="Spormann A.M."/>
            <person name="Op Den Camp H."/>
            <person name="Overmann J."/>
            <person name="Amann R."/>
            <person name="Jetten M.S.M."/>
            <person name="Mascher T."/>
            <person name="Medema M.H."/>
            <person name="Devos D.P."/>
            <person name="Kaster A.-K."/>
            <person name="Ovreas L."/>
            <person name="Rohde M."/>
            <person name="Galperin M.Y."/>
            <person name="Jogler C."/>
        </authorList>
    </citation>
    <scope>NUCLEOTIDE SEQUENCE [LARGE SCALE GENOMIC DNA]</scope>
    <source>
        <strain evidence="1 2">KOR42</strain>
    </source>
</reference>
<dbReference type="InterPro" id="IPR029044">
    <property type="entry name" value="Nucleotide-diphossugar_trans"/>
</dbReference>
<evidence type="ECO:0000313" key="1">
    <source>
        <dbReference type="EMBL" id="TWT57488.1"/>
    </source>
</evidence>
<name>A0A5C5X3V7_9PLAN</name>
<comment type="caution">
    <text evidence="1">The sequence shown here is derived from an EMBL/GenBank/DDBJ whole genome shotgun (WGS) entry which is preliminary data.</text>
</comment>
<protein>
    <submittedName>
        <fullName evidence="1">Uncharacterized protein</fullName>
    </submittedName>
</protein>
<keyword evidence="2" id="KW-1185">Reference proteome</keyword>
<evidence type="ECO:0000313" key="2">
    <source>
        <dbReference type="Proteomes" id="UP000317243"/>
    </source>
</evidence>
<sequence length="242" mass="27189">MYAICRSYNNPKLIGLLENLRNLPGIDGLIVPVNSDRDGDPSGNFGFSTRLCLEEASGFEDLKYLPIPERKYGWSKALNRALGHLPPREKCVLIVSTEVRLTPLQLSELQEAALSPSSSCGYALFRNRDEESYQFPRNTCLVWNLSGLKSGLPDGVTFNESLDSRNGMEDVELALRLFEQTGGFPMIGARDVVLEARTAGEEFSRKVAAESRAIKEIFKRFPPEVVERFCVHTKSQNRKRLM</sequence>
<dbReference type="AlphaFoldDB" id="A0A5C5X3V7"/>
<gene>
    <name evidence="1" type="ORF">KOR42_08490</name>
</gene>
<dbReference type="OrthoDB" id="9950111at2"/>
<proteinExistence type="predicted"/>
<accession>A0A5C5X3V7</accession>
<organism evidence="1 2">
    <name type="scientific">Thalassoglobus neptunius</name>
    <dbReference type="NCBI Taxonomy" id="1938619"/>
    <lineage>
        <taxon>Bacteria</taxon>
        <taxon>Pseudomonadati</taxon>
        <taxon>Planctomycetota</taxon>
        <taxon>Planctomycetia</taxon>
        <taxon>Planctomycetales</taxon>
        <taxon>Planctomycetaceae</taxon>
        <taxon>Thalassoglobus</taxon>
    </lineage>
</organism>
<dbReference type="SUPFAM" id="SSF53448">
    <property type="entry name" value="Nucleotide-diphospho-sugar transferases"/>
    <property type="match status" value="1"/>
</dbReference>
<dbReference type="RefSeq" id="WP_146507319.1">
    <property type="nucleotide sequence ID" value="NZ_SIHI01000001.1"/>
</dbReference>